<evidence type="ECO:0000313" key="3">
    <source>
        <dbReference type="WBParaSite" id="MBELARI_LOCUS16623"/>
    </source>
</evidence>
<sequence>MNNSLIYLVLGLGCISAQIPAASSSANIRVPRQFPPFPDGSCQSCRPVPTFPTVNRLANFAPCSFWMGSNGADCWQCCQQKAFENQWGQLFLVSPSFDGTFNTCVCCTNSCDGGFPPTGGVVAAAIQPSAPQETPSNHF</sequence>
<evidence type="ECO:0000313" key="2">
    <source>
        <dbReference type="Proteomes" id="UP000887575"/>
    </source>
</evidence>
<proteinExistence type="predicted"/>
<reference evidence="3" key="1">
    <citation type="submission" date="2024-02" db="UniProtKB">
        <authorList>
            <consortium name="WormBaseParasite"/>
        </authorList>
    </citation>
    <scope>IDENTIFICATION</scope>
</reference>
<accession>A0AAF3ERZ1</accession>
<evidence type="ECO:0000256" key="1">
    <source>
        <dbReference type="SAM" id="SignalP"/>
    </source>
</evidence>
<dbReference type="WBParaSite" id="MBELARI_LOCUS16623">
    <property type="protein sequence ID" value="MBELARI_LOCUS16623"/>
    <property type="gene ID" value="MBELARI_LOCUS16623"/>
</dbReference>
<protein>
    <submittedName>
        <fullName evidence="3">Secreted protein</fullName>
    </submittedName>
</protein>
<keyword evidence="2" id="KW-1185">Reference proteome</keyword>
<keyword evidence="1" id="KW-0732">Signal</keyword>
<organism evidence="2 3">
    <name type="scientific">Mesorhabditis belari</name>
    <dbReference type="NCBI Taxonomy" id="2138241"/>
    <lineage>
        <taxon>Eukaryota</taxon>
        <taxon>Metazoa</taxon>
        <taxon>Ecdysozoa</taxon>
        <taxon>Nematoda</taxon>
        <taxon>Chromadorea</taxon>
        <taxon>Rhabditida</taxon>
        <taxon>Rhabditina</taxon>
        <taxon>Rhabditomorpha</taxon>
        <taxon>Rhabditoidea</taxon>
        <taxon>Rhabditidae</taxon>
        <taxon>Mesorhabditinae</taxon>
        <taxon>Mesorhabditis</taxon>
    </lineage>
</organism>
<feature type="signal peptide" evidence="1">
    <location>
        <begin position="1"/>
        <end position="17"/>
    </location>
</feature>
<feature type="chain" id="PRO_5042071577" evidence="1">
    <location>
        <begin position="18"/>
        <end position="139"/>
    </location>
</feature>
<dbReference type="Proteomes" id="UP000887575">
    <property type="component" value="Unassembled WGS sequence"/>
</dbReference>
<name>A0AAF3ERZ1_9BILA</name>
<dbReference type="AlphaFoldDB" id="A0AAF3ERZ1"/>